<organism evidence="1 2">
    <name type="scientific">Candidatus Uhrbacteria bacterium RIFCSPLOWO2_02_FULL_49_11</name>
    <dbReference type="NCBI Taxonomy" id="1802409"/>
    <lineage>
        <taxon>Bacteria</taxon>
        <taxon>Candidatus Uhriibacteriota</taxon>
    </lineage>
</organism>
<dbReference type="EMBL" id="MGER01000023">
    <property type="protein sequence ID" value="OGL88587.1"/>
    <property type="molecule type" value="Genomic_DNA"/>
</dbReference>
<reference evidence="1 2" key="1">
    <citation type="journal article" date="2016" name="Nat. Commun.">
        <title>Thousands of microbial genomes shed light on interconnected biogeochemical processes in an aquifer system.</title>
        <authorList>
            <person name="Anantharaman K."/>
            <person name="Brown C.T."/>
            <person name="Hug L.A."/>
            <person name="Sharon I."/>
            <person name="Castelle C.J."/>
            <person name="Probst A.J."/>
            <person name="Thomas B.C."/>
            <person name="Singh A."/>
            <person name="Wilkins M.J."/>
            <person name="Karaoz U."/>
            <person name="Brodie E.L."/>
            <person name="Williams K.H."/>
            <person name="Hubbard S.S."/>
            <person name="Banfield J.F."/>
        </authorList>
    </citation>
    <scope>NUCLEOTIDE SEQUENCE [LARGE SCALE GENOMIC DNA]</scope>
</reference>
<gene>
    <name evidence="1" type="ORF">A3I42_02395</name>
</gene>
<comment type="caution">
    <text evidence="1">The sequence shown here is derived from an EMBL/GenBank/DDBJ whole genome shotgun (WGS) entry which is preliminary data.</text>
</comment>
<protein>
    <submittedName>
        <fullName evidence="1">Uncharacterized protein</fullName>
    </submittedName>
</protein>
<evidence type="ECO:0000313" key="1">
    <source>
        <dbReference type="EMBL" id="OGL88587.1"/>
    </source>
</evidence>
<sequence length="75" mass="8807">MANPYPKSNDSPSEADDVEALKEKVRLFEESYIEFSRRLDELKRHVRELNTSVTEEIDHAKIRKLLTHIKTLTHS</sequence>
<evidence type="ECO:0000313" key="2">
    <source>
        <dbReference type="Proteomes" id="UP000178264"/>
    </source>
</evidence>
<name>A0A1F7VF14_9BACT</name>
<accession>A0A1F7VF14</accession>
<dbReference type="AlphaFoldDB" id="A0A1F7VF14"/>
<proteinExistence type="predicted"/>
<dbReference type="Proteomes" id="UP000178264">
    <property type="component" value="Unassembled WGS sequence"/>
</dbReference>